<evidence type="ECO:0000313" key="2">
    <source>
        <dbReference type="EMBL" id="GIG74869.1"/>
    </source>
</evidence>
<accession>A0A8J3PN10</accession>
<dbReference type="AlphaFoldDB" id="A0A8J3PN10"/>
<feature type="region of interest" description="Disordered" evidence="1">
    <location>
        <begin position="50"/>
        <end position="72"/>
    </location>
</feature>
<dbReference type="EMBL" id="BONU01000023">
    <property type="protein sequence ID" value="GIG74869.1"/>
    <property type="molecule type" value="Genomic_DNA"/>
</dbReference>
<dbReference type="Proteomes" id="UP000653674">
    <property type="component" value="Unassembled WGS sequence"/>
</dbReference>
<keyword evidence="3" id="KW-1185">Reference proteome</keyword>
<protein>
    <submittedName>
        <fullName evidence="2">Uncharacterized protein</fullName>
    </submittedName>
</protein>
<comment type="caution">
    <text evidence="2">The sequence shown here is derived from an EMBL/GenBank/DDBJ whole genome shotgun (WGS) entry which is preliminary data.</text>
</comment>
<evidence type="ECO:0000256" key="1">
    <source>
        <dbReference type="SAM" id="MobiDB-lite"/>
    </source>
</evidence>
<organism evidence="2 3">
    <name type="scientific">Planosporangium flavigriseum</name>
    <dbReference type="NCBI Taxonomy" id="373681"/>
    <lineage>
        <taxon>Bacteria</taxon>
        <taxon>Bacillati</taxon>
        <taxon>Actinomycetota</taxon>
        <taxon>Actinomycetes</taxon>
        <taxon>Micromonosporales</taxon>
        <taxon>Micromonosporaceae</taxon>
        <taxon>Planosporangium</taxon>
    </lineage>
</organism>
<gene>
    <name evidence="2" type="ORF">Pfl04_32730</name>
</gene>
<reference evidence="2" key="1">
    <citation type="submission" date="2021-01" db="EMBL/GenBank/DDBJ databases">
        <title>Whole genome shotgun sequence of Planosporangium flavigriseum NBRC 105377.</title>
        <authorList>
            <person name="Komaki H."/>
            <person name="Tamura T."/>
        </authorList>
    </citation>
    <scope>NUCLEOTIDE SEQUENCE</scope>
    <source>
        <strain evidence="2">NBRC 105377</strain>
    </source>
</reference>
<evidence type="ECO:0000313" key="3">
    <source>
        <dbReference type="Proteomes" id="UP000653674"/>
    </source>
</evidence>
<proteinExistence type="predicted"/>
<sequence length="72" mass="7777">MAGLPCHVDERVELQPAQRGQAIGRVAVDPHEPRIALRLTGDTARGARHIVTGRERRADNGPAEKGGPAQYE</sequence>
<name>A0A8J3PN10_9ACTN</name>